<evidence type="ECO:0000259" key="6">
    <source>
        <dbReference type="Pfam" id="PF13339"/>
    </source>
</evidence>
<feature type="compositionally biased region" description="Polar residues" evidence="3">
    <location>
        <begin position="744"/>
        <end position="754"/>
    </location>
</feature>
<dbReference type="InterPro" id="IPR039223">
    <property type="entry name" value="AATF/Bfr2"/>
</dbReference>
<feature type="transmembrane region" description="Helical" evidence="4">
    <location>
        <begin position="524"/>
        <end position="551"/>
    </location>
</feature>
<dbReference type="GO" id="GO:0005730">
    <property type="term" value="C:nucleolus"/>
    <property type="evidence" value="ECO:0007669"/>
    <property type="project" value="TreeGrafter"/>
</dbReference>
<keyword evidence="4" id="KW-1133">Transmembrane helix</keyword>
<feature type="compositionally biased region" description="Pro residues" evidence="3">
    <location>
        <begin position="757"/>
        <end position="771"/>
    </location>
</feature>
<comment type="similarity">
    <text evidence="1">Belongs to the AATF family.</text>
</comment>
<dbReference type="InterPro" id="IPR012617">
    <property type="entry name" value="AATF_C"/>
</dbReference>
<dbReference type="EMBL" id="CAJMWW010000480">
    <property type="protein sequence ID" value="CAE6471804.1"/>
    <property type="molecule type" value="Genomic_DNA"/>
</dbReference>
<evidence type="ECO:0000256" key="3">
    <source>
        <dbReference type="SAM" id="MobiDB-lite"/>
    </source>
</evidence>
<feature type="compositionally biased region" description="Polar residues" evidence="3">
    <location>
        <begin position="587"/>
        <end position="596"/>
    </location>
</feature>
<keyword evidence="4" id="KW-0812">Transmembrane</keyword>
<evidence type="ECO:0000313" key="8">
    <source>
        <dbReference type="Proteomes" id="UP000663841"/>
    </source>
</evidence>
<dbReference type="PANTHER" id="PTHR15565:SF0">
    <property type="entry name" value="PROTEIN AATF"/>
    <property type="match status" value="1"/>
</dbReference>
<feature type="region of interest" description="Disordered" evidence="3">
    <location>
        <begin position="581"/>
        <end position="602"/>
    </location>
</feature>
<evidence type="ECO:0000256" key="2">
    <source>
        <dbReference type="ARBA" id="ARBA00013850"/>
    </source>
</evidence>
<dbReference type="Pfam" id="PF08164">
    <property type="entry name" value="TRAUB"/>
    <property type="match status" value="1"/>
</dbReference>
<comment type="caution">
    <text evidence="7">The sequence shown here is derived from an EMBL/GenBank/DDBJ whole genome shotgun (WGS) entry which is preliminary data.</text>
</comment>
<dbReference type="Pfam" id="PF13339">
    <property type="entry name" value="AATF-Che1"/>
    <property type="match status" value="1"/>
</dbReference>
<gene>
    <name evidence="7" type="ORF">RDB_LOCUS178815</name>
</gene>
<dbReference type="Proteomes" id="UP000663841">
    <property type="component" value="Unassembled WGS sequence"/>
</dbReference>
<feature type="domain" description="AATF leucine zipper-containing" evidence="6">
    <location>
        <begin position="160"/>
        <end position="291"/>
    </location>
</feature>
<feature type="compositionally biased region" description="Basic and acidic residues" evidence="3">
    <location>
        <begin position="837"/>
        <end position="848"/>
    </location>
</feature>
<evidence type="ECO:0000313" key="7">
    <source>
        <dbReference type="EMBL" id="CAE6471804.1"/>
    </source>
</evidence>
<feature type="region of interest" description="Disordered" evidence="3">
    <location>
        <begin position="819"/>
        <end position="848"/>
    </location>
</feature>
<organism evidence="7 8">
    <name type="scientific">Rhizoctonia solani</name>
    <dbReference type="NCBI Taxonomy" id="456999"/>
    <lineage>
        <taxon>Eukaryota</taxon>
        <taxon>Fungi</taxon>
        <taxon>Dikarya</taxon>
        <taxon>Basidiomycota</taxon>
        <taxon>Agaricomycotina</taxon>
        <taxon>Agaricomycetes</taxon>
        <taxon>Cantharellales</taxon>
        <taxon>Ceratobasidiaceae</taxon>
        <taxon>Rhizoctonia</taxon>
    </lineage>
</organism>
<dbReference type="InterPro" id="IPR025160">
    <property type="entry name" value="AATF"/>
</dbReference>
<feature type="compositionally biased region" description="Basic and acidic residues" evidence="3">
    <location>
        <begin position="57"/>
        <end position="79"/>
    </location>
</feature>
<feature type="region of interest" description="Disordered" evidence="3">
    <location>
        <begin position="1"/>
        <end position="147"/>
    </location>
</feature>
<feature type="region of interest" description="Disordered" evidence="3">
    <location>
        <begin position="462"/>
        <end position="514"/>
    </location>
</feature>
<protein>
    <recommendedName>
        <fullName evidence="2">Protein BFR2</fullName>
    </recommendedName>
</protein>
<feature type="region of interest" description="Disordered" evidence="3">
    <location>
        <begin position="697"/>
        <end position="719"/>
    </location>
</feature>
<reference evidence="7" key="1">
    <citation type="submission" date="2021-01" db="EMBL/GenBank/DDBJ databases">
        <authorList>
            <person name="Kaushik A."/>
        </authorList>
    </citation>
    <scope>NUCLEOTIDE SEQUENCE</scope>
    <source>
        <strain evidence="7">AG3-T5</strain>
    </source>
</reference>
<evidence type="ECO:0000256" key="1">
    <source>
        <dbReference type="ARBA" id="ARBA00008966"/>
    </source>
</evidence>
<dbReference type="PANTHER" id="PTHR15565">
    <property type="entry name" value="AATF PROTEIN APOPTOSIS ANTAGONIZING TRANSCRIPTION FACTOR"/>
    <property type="match status" value="1"/>
</dbReference>
<evidence type="ECO:0000259" key="5">
    <source>
        <dbReference type="Pfam" id="PF08164"/>
    </source>
</evidence>
<dbReference type="AlphaFoldDB" id="A0A8H3C2S4"/>
<proteinExistence type="inferred from homology"/>
<feature type="compositionally biased region" description="Acidic residues" evidence="3">
    <location>
        <begin position="117"/>
        <end position="133"/>
    </location>
</feature>
<keyword evidence="4" id="KW-0472">Membrane</keyword>
<evidence type="ECO:0000256" key="4">
    <source>
        <dbReference type="SAM" id="Phobius"/>
    </source>
</evidence>
<feature type="domain" description="Apoptosis-antagonizing transcription factor C-terminal" evidence="5">
    <location>
        <begin position="369"/>
        <end position="438"/>
    </location>
</feature>
<sequence>MSPLSLAEQIAQLEDTAPPDVDIERFDGGGLGEDEGTSDLTAGRGHYLDVGASSLRKQRDTLVDPKYEGVRTTRSRLYEFDDETEDDTQGGSTGSKSQDEESGIEDENLNGPKSASEDEEDQSEESGNEDESGGLEAGDPAQESPANNLTEALKKTREADKDKGRAIIQQRTLWESLLETRIRLQKSATAPNRLPHPNNLAPYVTSEQGQEAVQSLLKEVLSFSDELLTLRKRLAQANEPEIEIPPTKKRKIDSEDETLEQRTREETAAAIEMDETYHPTCVRTLQKWSNKVAAVTPASLSARSGKSFRGGEVRSTVELVEDALGESGAKAVGRTRVRRSTGPRIGTQISSEADGAEGDPEVFDDLDFYQALLRDVIDSRTDDWMARQRTKKAKKVVDTKASKGRKLRYEVHEKLQNFMVPVPTAIWHEEQIDELFANFAASTLVVTSSAVSTTVSVTTVAQSSTATQPTSTQTTSHTSTVTSNTSSSPTTASSSSPTTASSSTTSASATSTASSNIFSTSSPYFGYAIGVLVVVSIFGSLLLVLVIRWLIQKFSKKSNPPAVTSNAGAWRYSQDTELYSPGAAPDSANNTASTAHLSRHKGLRPEMGEAQAFLSTESVALYPPAKYTDEESDPRRHSRSLSNASSSQATTTPYVQRRPISFLHSPSATHPAFIVDRDQESNSGHGHSDVVEMKAVPEEPKAGQPSSTAPGPSMPGLLLARAGHSDAYRQSTVGSTTMISRAASTASAYSQPSGIHTPPPMPELPLPPMPVAPQAQAQPRPQPRDISPDVAAALSTMQNSTSTDTIPGDDLIHHEDTLRPTAGRMGWGRQAPSSIHSHADLFFGHEQR</sequence>
<dbReference type="GO" id="GO:0000462">
    <property type="term" value="P:maturation of SSU-rRNA from tricistronic rRNA transcript (SSU-rRNA, 5.8S rRNA, LSU-rRNA)"/>
    <property type="evidence" value="ECO:0007669"/>
    <property type="project" value="TreeGrafter"/>
</dbReference>
<name>A0A8H3C2S4_9AGAM</name>
<feature type="region of interest" description="Disordered" evidence="3">
    <location>
        <begin position="627"/>
        <end position="654"/>
    </location>
</feature>
<feature type="region of interest" description="Disordered" evidence="3">
    <location>
        <begin position="744"/>
        <end position="787"/>
    </location>
</feature>
<accession>A0A8H3C2S4</accession>